<name>A0A0G0ZG45_9BACT</name>
<sequence>MRQNKKLFFIISVLLLLIAAVVLVKAEVFFKRNLSEKPHVLGFLNQYLSPTPEPTSTPVPFSISLINGPKEIFEDETATFTWAVNGLPATIKTTSVYFGPKSIPDLLVTGISPDNTEYSDYVKEFIDGQYKIPLTFVGNAANFLPGFYFYRSYANINGRHFWSEEKTFTVKRVLENEIKVVDFPEKVRLHENAAFTWEISGPKNKTSYTVIAGGKESKGGRLASAIDIQATPYKVLVSEFIHIENDVPLRFIGNTAFSQAGIFYFRALAVINNKNIWSDEYSLTVE</sequence>
<protein>
    <submittedName>
        <fullName evidence="1">Uncharacterized protein</fullName>
    </submittedName>
</protein>
<dbReference type="Proteomes" id="UP000034320">
    <property type="component" value="Unassembled WGS sequence"/>
</dbReference>
<organism evidence="1 2">
    <name type="scientific">Candidatus Gottesmanbacteria bacterium GW2011_GWA2_42_18</name>
    <dbReference type="NCBI Taxonomy" id="1618442"/>
    <lineage>
        <taxon>Bacteria</taxon>
        <taxon>Candidatus Gottesmaniibacteriota</taxon>
    </lineage>
</organism>
<comment type="caution">
    <text evidence="1">The sequence shown here is derived from an EMBL/GenBank/DDBJ whole genome shotgun (WGS) entry which is preliminary data.</text>
</comment>
<proteinExistence type="predicted"/>
<reference evidence="1 2" key="1">
    <citation type="journal article" date="2015" name="Nature">
        <title>rRNA introns, odd ribosomes, and small enigmatic genomes across a large radiation of phyla.</title>
        <authorList>
            <person name="Brown C.T."/>
            <person name="Hug L.A."/>
            <person name="Thomas B.C."/>
            <person name="Sharon I."/>
            <person name="Castelle C.J."/>
            <person name="Singh A."/>
            <person name="Wilkins M.J."/>
            <person name="Williams K.H."/>
            <person name="Banfield J.F."/>
        </authorList>
    </citation>
    <scope>NUCLEOTIDE SEQUENCE [LARGE SCALE GENOMIC DNA]</scope>
</reference>
<gene>
    <name evidence="1" type="ORF">UV09_C0003G0060</name>
</gene>
<evidence type="ECO:0000313" key="1">
    <source>
        <dbReference type="EMBL" id="KKS47715.1"/>
    </source>
</evidence>
<dbReference type="EMBL" id="LCDD01000003">
    <property type="protein sequence ID" value="KKS47715.1"/>
    <property type="molecule type" value="Genomic_DNA"/>
</dbReference>
<accession>A0A0G0ZG45</accession>
<dbReference type="AlphaFoldDB" id="A0A0G0ZG45"/>
<evidence type="ECO:0000313" key="2">
    <source>
        <dbReference type="Proteomes" id="UP000034320"/>
    </source>
</evidence>